<accession>A0A9D4E6U2</accession>
<reference evidence="1" key="1">
    <citation type="journal article" date="2019" name="bioRxiv">
        <title>The Genome of the Zebra Mussel, Dreissena polymorpha: A Resource for Invasive Species Research.</title>
        <authorList>
            <person name="McCartney M.A."/>
            <person name="Auch B."/>
            <person name="Kono T."/>
            <person name="Mallez S."/>
            <person name="Zhang Y."/>
            <person name="Obille A."/>
            <person name="Becker A."/>
            <person name="Abrahante J.E."/>
            <person name="Garbe J."/>
            <person name="Badalamenti J.P."/>
            <person name="Herman A."/>
            <person name="Mangelson H."/>
            <person name="Liachko I."/>
            <person name="Sullivan S."/>
            <person name="Sone E.D."/>
            <person name="Koren S."/>
            <person name="Silverstein K.A.T."/>
            <person name="Beckman K.B."/>
            <person name="Gohl D.M."/>
        </authorList>
    </citation>
    <scope>NUCLEOTIDE SEQUENCE</scope>
    <source>
        <strain evidence="1">Duluth1</strain>
        <tissue evidence="1">Whole animal</tissue>
    </source>
</reference>
<evidence type="ECO:0000313" key="1">
    <source>
        <dbReference type="EMBL" id="KAH3774211.1"/>
    </source>
</evidence>
<dbReference type="Proteomes" id="UP000828390">
    <property type="component" value="Unassembled WGS sequence"/>
</dbReference>
<evidence type="ECO:0000313" key="2">
    <source>
        <dbReference type="Proteomes" id="UP000828390"/>
    </source>
</evidence>
<evidence type="ECO:0008006" key="3">
    <source>
        <dbReference type="Google" id="ProtNLM"/>
    </source>
</evidence>
<protein>
    <recommendedName>
        <fullName evidence="3">HTH CENPB-type domain-containing protein</fullName>
    </recommendedName>
</protein>
<gene>
    <name evidence="1" type="ORF">DPMN_175586</name>
</gene>
<sequence>MDSITKYGYTKQECLYIASEFAVQLGKRTKDKPLSMKWMKGFLKRWPEMRVTKPRALEFVRAKLANEVVVMTYFDHLETCLQRNDLLEKPNLIYNVDEKGASILHNPPYIVTGINHPAQAVTSEKGHTVTIIGAGSTSVSAIPPYFVFHGKKMNYNLLKGSSPEAIGTVSESG</sequence>
<dbReference type="AlphaFoldDB" id="A0A9D4E6U2"/>
<keyword evidence="2" id="KW-1185">Reference proteome</keyword>
<name>A0A9D4E6U2_DREPO</name>
<dbReference type="EMBL" id="JAIWYP010000009">
    <property type="protein sequence ID" value="KAH3774211.1"/>
    <property type="molecule type" value="Genomic_DNA"/>
</dbReference>
<comment type="caution">
    <text evidence="1">The sequence shown here is derived from an EMBL/GenBank/DDBJ whole genome shotgun (WGS) entry which is preliminary data.</text>
</comment>
<reference evidence="1" key="2">
    <citation type="submission" date="2020-11" db="EMBL/GenBank/DDBJ databases">
        <authorList>
            <person name="McCartney M.A."/>
            <person name="Auch B."/>
            <person name="Kono T."/>
            <person name="Mallez S."/>
            <person name="Becker A."/>
            <person name="Gohl D.M."/>
            <person name="Silverstein K.A.T."/>
            <person name="Koren S."/>
            <person name="Bechman K.B."/>
            <person name="Herman A."/>
            <person name="Abrahante J.E."/>
            <person name="Garbe J."/>
        </authorList>
    </citation>
    <scope>NUCLEOTIDE SEQUENCE</scope>
    <source>
        <strain evidence="1">Duluth1</strain>
        <tissue evidence="1">Whole animal</tissue>
    </source>
</reference>
<organism evidence="1 2">
    <name type="scientific">Dreissena polymorpha</name>
    <name type="common">Zebra mussel</name>
    <name type="synonym">Mytilus polymorpha</name>
    <dbReference type="NCBI Taxonomy" id="45954"/>
    <lineage>
        <taxon>Eukaryota</taxon>
        <taxon>Metazoa</taxon>
        <taxon>Spiralia</taxon>
        <taxon>Lophotrochozoa</taxon>
        <taxon>Mollusca</taxon>
        <taxon>Bivalvia</taxon>
        <taxon>Autobranchia</taxon>
        <taxon>Heteroconchia</taxon>
        <taxon>Euheterodonta</taxon>
        <taxon>Imparidentia</taxon>
        <taxon>Neoheterodontei</taxon>
        <taxon>Myida</taxon>
        <taxon>Dreissenoidea</taxon>
        <taxon>Dreissenidae</taxon>
        <taxon>Dreissena</taxon>
    </lineage>
</organism>
<proteinExistence type="predicted"/>